<feature type="region of interest" description="Disordered" evidence="9">
    <location>
        <begin position="48"/>
        <end position="81"/>
    </location>
</feature>
<dbReference type="PANTHER" id="PTHR12755:SF3">
    <property type="entry name" value="POLYNUCLEOTIDE 5'-HYDROXYL-KINASE NOL9"/>
    <property type="match status" value="1"/>
</dbReference>
<dbReference type="GO" id="GO:0005634">
    <property type="term" value="C:nucleus"/>
    <property type="evidence" value="ECO:0007669"/>
    <property type="project" value="TreeGrafter"/>
</dbReference>
<reference evidence="11 12" key="1">
    <citation type="journal article" date="2018" name="Front. Microbiol.">
        <title>Genome-Wide Analysis of Corynespora cassiicola Leaf Fall Disease Putative Effectors.</title>
        <authorList>
            <person name="Lopez D."/>
            <person name="Ribeiro S."/>
            <person name="Label P."/>
            <person name="Fumanal B."/>
            <person name="Venisse J.S."/>
            <person name="Kohler A."/>
            <person name="de Oliveira R.R."/>
            <person name="Labutti K."/>
            <person name="Lipzen A."/>
            <person name="Lail K."/>
            <person name="Bauer D."/>
            <person name="Ohm R.A."/>
            <person name="Barry K.W."/>
            <person name="Spatafora J."/>
            <person name="Grigoriev I.V."/>
            <person name="Martin F.M."/>
            <person name="Pujade-Renaud V."/>
        </authorList>
    </citation>
    <scope>NUCLEOTIDE SEQUENCE [LARGE SCALE GENOMIC DNA]</scope>
    <source>
        <strain evidence="11 12">Philippines</strain>
    </source>
</reference>
<evidence type="ECO:0000256" key="6">
    <source>
        <dbReference type="ARBA" id="ARBA00022741"/>
    </source>
</evidence>
<evidence type="ECO:0000256" key="8">
    <source>
        <dbReference type="ARBA" id="ARBA00022840"/>
    </source>
</evidence>
<dbReference type="InterPro" id="IPR032319">
    <property type="entry name" value="CLP1_P"/>
</dbReference>
<proteinExistence type="inferred from homology"/>
<evidence type="ECO:0000256" key="5">
    <source>
        <dbReference type="ARBA" id="ARBA00022679"/>
    </source>
</evidence>
<evidence type="ECO:0000256" key="3">
    <source>
        <dbReference type="ARBA" id="ARBA00018706"/>
    </source>
</evidence>
<dbReference type="GO" id="GO:0000448">
    <property type="term" value="P:cleavage in ITS2 between 5.8S rRNA and LSU-rRNA of tricistronic rRNA transcript (SSU-rRNA, 5.8S rRNA, LSU-rRNA)"/>
    <property type="evidence" value="ECO:0007669"/>
    <property type="project" value="TreeGrafter"/>
</dbReference>
<evidence type="ECO:0000313" key="12">
    <source>
        <dbReference type="Proteomes" id="UP000240883"/>
    </source>
</evidence>
<dbReference type="EMBL" id="KZ678141">
    <property type="protein sequence ID" value="PSN62822.1"/>
    <property type="molecule type" value="Genomic_DNA"/>
</dbReference>
<evidence type="ECO:0000256" key="2">
    <source>
        <dbReference type="ARBA" id="ARBA00011003"/>
    </source>
</evidence>
<protein>
    <recommendedName>
        <fullName evidence="4">Polynucleotide 5'-hydroxyl-kinase GRC3</fullName>
    </recommendedName>
    <alternativeName>
        <fullName evidence="3">Polynucleotide 5'-hydroxyl-kinase grc3</fullName>
    </alternativeName>
</protein>
<dbReference type="Gene3D" id="3.40.50.300">
    <property type="entry name" value="P-loop containing nucleotide triphosphate hydrolases"/>
    <property type="match status" value="1"/>
</dbReference>
<keyword evidence="12" id="KW-1185">Reference proteome</keyword>
<keyword evidence="6" id="KW-0547">Nucleotide-binding</keyword>
<feature type="domain" description="Clp1 P-loop" evidence="10">
    <location>
        <begin position="249"/>
        <end position="409"/>
    </location>
</feature>
<dbReference type="Proteomes" id="UP000240883">
    <property type="component" value="Unassembled WGS sequence"/>
</dbReference>
<dbReference type="AlphaFoldDB" id="A0A2T2NBJ7"/>
<dbReference type="OrthoDB" id="4054781at2759"/>
<evidence type="ECO:0000256" key="4">
    <source>
        <dbReference type="ARBA" id="ARBA00019824"/>
    </source>
</evidence>
<organism evidence="11 12">
    <name type="scientific">Corynespora cassiicola Philippines</name>
    <dbReference type="NCBI Taxonomy" id="1448308"/>
    <lineage>
        <taxon>Eukaryota</taxon>
        <taxon>Fungi</taxon>
        <taxon>Dikarya</taxon>
        <taxon>Ascomycota</taxon>
        <taxon>Pezizomycotina</taxon>
        <taxon>Dothideomycetes</taxon>
        <taxon>Pleosporomycetidae</taxon>
        <taxon>Pleosporales</taxon>
        <taxon>Corynesporascaceae</taxon>
        <taxon>Corynespora</taxon>
    </lineage>
</organism>
<keyword evidence="5" id="KW-0808">Transferase</keyword>
<feature type="compositionally biased region" description="Acidic residues" evidence="9">
    <location>
        <begin position="62"/>
        <end position="78"/>
    </location>
</feature>
<dbReference type="STRING" id="1448308.A0A2T2NBJ7"/>
<dbReference type="PANTHER" id="PTHR12755">
    <property type="entry name" value="CLEAVAGE/POLYADENYLATION FACTOR IA SUBUNIT CLP1P"/>
    <property type="match status" value="1"/>
</dbReference>
<evidence type="ECO:0000259" key="10">
    <source>
        <dbReference type="Pfam" id="PF16575"/>
    </source>
</evidence>
<name>A0A2T2NBJ7_CORCC</name>
<accession>A0A2T2NBJ7</accession>
<evidence type="ECO:0000313" key="11">
    <source>
        <dbReference type="EMBL" id="PSN62822.1"/>
    </source>
</evidence>
<comment type="similarity">
    <text evidence="2">Belongs to the Clp1 family. NOL9/GRC3 subfamily.</text>
</comment>
<evidence type="ECO:0000256" key="7">
    <source>
        <dbReference type="ARBA" id="ARBA00022777"/>
    </source>
</evidence>
<sequence>MAVKRRRVEVESVKTEITTKVENGPAKPMSAIAAARLKAAQVSNVDVAQEIVPPSSPLPEAPESDYEESEPEPEEEEHVPDVHQNFKLCNWRADEKNILKNTDKELSVVLNKHSTISLIGYFDFKVTKGAVNINGANIGAKGQTAHVYRAYVPSTHPITKIRGLDGSNHIQFLQCEEPTPFAKISPLFTDIWNARRTDGKQRSFDVITESDTDPLKRPLTPEVTPEEWHRAVEDISATGSTASTIVLGSSGKSTLARRLLNRYLTGFGKTAQPLSAAYYLDLDPSKPEYSPQGQISLVLVKEVNLGPSFTHPCTLPNRPAQNQTLKAHVMPSSTLINFEEHFNSCAEDLFQTYQNHRSQQPSTPLIINTSTTLSTTHFPLLQHFISRTKPAHIIHLGEAESTDTTAPMLDTLSLLASKTSSTTHILPSISPLAPPSRSPTDLTSMQTLSYFHLNNLPSSSSSSTASQNFTWDPKPLSHLPPWDLSYRQTPTRTQDFTAILTLHPSTPPSHLLAALNGSVVHLLRTPTPATPLPRTQKHGLPYFPLDRATGLVPLPDPRTSALVCAALVRGYDTARGMLEVIVPRAVEGVLYGVEGERTAVVVGAGEVAEWAFVEDAYLAVSGGREGECGPWVEKKGVMSGMGYLGTVRRVRKFL</sequence>
<comment type="function">
    <text evidence="1">Polynucleotide 5'-kinase involved in rRNA processing.</text>
</comment>
<dbReference type="InterPro" id="IPR045116">
    <property type="entry name" value="Clp1/Grc3"/>
</dbReference>
<dbReference type="InterPro" id="IPR027417">
    <property type="entry name" value="P-loop_NTPase"/>
</dbReference>
<dbReference type="Pfam" id="PF16575">
    <property type="entry name" value="CLP1_P"/>
    <property type="match status" value="1"/>
</dbReference>
<keyword evidence="7" id="KW-0418">Kinase</keyword>
<gene>
    <name evidence="11" type="ORF">BS50DRAFT_680153</name>
</gene>
<evidence type="ECO:0000256" key="1">
    <source>
        <dbReference type="ARBA" id="ARBA00003798"/>
    </source>
</evidence>
<dbReference type="GO" id="GO:0051731">
    <property type="term" value="F:polynucleotide 5'-hydroxyl-kinase activity"/>
    <property type="evidence" value="ECO:0007669"/>
    <property type="project" value="InterPro"/>
</dbReference>
<keyword evidence="8" id="KW-0067">ATP-binding</keyword>
<evidence type="ECO:0000256" key="9">
    <source>
        <dbReference type="SAM" id="MobiDB-lite"/>
    </source>
</evidence>
<dbReference type="GO" id="GO:0005524">
    <property type="term" value="F:ATP binding"/>
    <property type="evidence" value="ECO:0007669"/>
    <property type="project" value="UniProtKB-KW"/>
</dbReference>